<dbReference type="InterPro" id="IPR032716">
    <property type="entry name" value="ACC_epsilon"/>
</dbReference>
<dbReference type="AlphaFoldDB" id="A0A1X7CTS1"/>
<feature type="compositionally biased region" description="Polar residues" evidence="1">
    <location>
        <begin position="1"/>
        <end position="10"/>
    </location>
</feature>
<protein>
    <submittedName>
        <fullName evidence="2">Acyl-CoA carboxylase epsilon subunit</fullName>
    </submittedName>
</protein>
<dbReference type="GO" id="GO:0003989">
    <property type="term" value="F:acetyl-CoA carboxylase activity"/>
    <property type="evidence" value="ECO:0007669"/>
    <property type="project" value="InterPro"/>
</dbReference>
<dbReference type="RefSeq" id="WP_220700333.1">
    <property type="nucleotide sequence ID" value="NZ_FXAC01000006.1"/>
</dbReference>
<feature type="region of interest" description="Disordered" evidence="1">
    <location>
        <begin position="1"/>
        <end position="21"/>
    </location>
</feature>
<sequence length="107" mass="11559">MSTAENNSPASRAAGDVSRLAHDPGTAAVAWLPETTSRQDPLFTVTHGNPTPEELAALTVVFSAQAAAQDAQPSRAPRPPRSQTRRLRLGLRLRPGRGAWRRTLPDR</sequence>
<dbReference type="EMBL" id="FXAC01000006">
    <property type="protein sequence ID" value="SMF03071.1"/>
    <property type="molecule type" value="Genomic_DNA"/>
</dbReference>
<name>A0A1X7CTS1_9MICC</name>
<dbReference type="Pfam" id="PF13822">
    <property type="entry name" value="ACC_epsilon"/>
    <property type="match status" value="1"/>
</dbReference>
<evidence type="ECO:0000313" key="3">
    <source>
        <dbReference type="Proteomes" id="UP000192929"/>
    </source>
</evidence>
<evidence type="ECO:0000313" key="2">
    <source>
        <dbReference type="EMBL" id="SMF03071.1"/>
    </source>
</evidence>
<keyword evidence="3" id="KW-1185">Reference proteome</keyword>
<reference evidence="3" key="1">
    <citation type="submission" date="2017-04" db="EMBL/GenBank/DDBJ databases">
        <authorList>
            <person name="Varghese N."/>
            <person name="Submissions S."/>
        </authorList>
    </citation>
    <scope>NUCLEOTIDE SEQUENCE [LARGE SCALE GENOMIC DNA]</scope>
    <source>
        <strain evidence="3">NIO-1021</strain>
    </source>
</reference>
<dbReference type="Proteomes" id="UP000192929">
    <property type="component" value="Unassembled WGS sequence"/>
</dbReference>
<feature type="compositionally biased region" description="Low complexity" evidence="1">
    <location>
        <begin position="96"/>
        <end position="107"/>
    </location>
</feature>
<feature type="region of interest" description="Disordered" evidence="1">
    <location>
        <begin position="66"/>
        <end position="107"/>
    </location>
</feature>
<organism evidence="2 3">
    <name type="scientific">Kocuria marina subsp. indica</name>
    <dbReference type="NCBI Taxonomy" id="1049583"/>
    <lineage>
        <taxon>Bacteria</taxon>
        <taxon>Bacillati</taxon>
        <taxon>Actinomycetota</taxon>
        <taxon>Actinomycetes</taxon>
        <taxon>Micrococcales</taxon>
        <taxon>Micrococcaceae</taxon>
        <taxon>Kocuria</taxon>
    </lineage>
</organism>
<evidence type="ECO:0000256" key="1">
    <source>
        <dbReference type="SAM" id="MobiDB-lite"/>
    </source>
</evidence>
<dbReference type="GO" id="GO:0004658">
    <property type="term" value="F:propionyl-CoA carboxylase activity"/>
    <property type="evidence" value="ECO:0007669"/>
    <property type="project" value="InterPro"/>
</dbReference>
<feature type="compositionally biased region" description="Basic residues" evidence="1">
    <location>
        <begin position="83"/>
        <end position="95"/>
    </location>
</feature>
<proteinExistence type="predicted"/>
<gene>
    <name evidence="2" type="ORF">SAMN06296028_10612</name>
</gene>
<accession>A0A1X7CTS1</accession>
<feature type="compositionally biased region" description="Low complexity" evidence="1">
    <location>
        <begin position="66"/>
        <end position="75"/>
    </location>
</feature>